<keyword evidence="4" id="KW-1185">Reference proteome</keyword>
<dbReference type="SUPFAM" id="SSF54292">
    <property type="entry name" value="2Fe-2S ferredoxin-like"/>
    <property type="match status" value="1"/>
</dbReference>
<proteinExistence type="predicted"/>
<dbReference type="AlphaFoldDB" id="A0A4R6UIF0"/>
<gene>
    <name evidence="3" type="ORF">EV696_11769</name>
</gene>
<dbReference type="RefSeq" id="WP_133592429.1">
    <property type="nucleotide sequence ID" value="NZ_CP037953.1"/>
</dbReference>
<evidence type="ECO:0000313" key="3">
    <source>
        <dbReference type="EMBL" id="TDQ45836.1"/>
    </source>
</evidence>
<dbReference type="GO" id="GO:0016491">
    <property type="term" value="F:oxidoreductase activity"/>
    <property type="evidence" value="ECO:0007669"/>
    <property type="project" value="UniProtKB-KW"/>
</dbReference>
<accession>A0A4R6UIF0</accession>
<evidence type="ECO:0000313" key="4">
    <source>
        <dbReference type="Proteomes" id="UP000295375"/>
    </source>
</evidence>
<dbReference type="EMBL" id="SNYM01000017">
    <property type="protein sequence ID" value="TDQ45836.1"/>
    <property type="molecule type" value="Genomic_DNA"/>
</dbReference>
<sequence length="94" mass="10194">MSECKPTPAIAVRVNNEKVLLTETCTVLNALSKTSQFATRIGIRGRRGPCCGMGVCQECRVRINGKLALACLSFCRDGMEIVTEMQGPVDERCG</sequence>
<name>A0A4R6UIF0_9GAMM</name>
<dbReference type="OrthoDB" id="573392at2"/>
<evidence type="ECO:0000256" key="1">
    <source>
        <dbReference type="ARBA" id="ARBA00023002"/>
    </source>
</evidence>
<keyword evidence="1" id="KW-0560">Oxidoreductase</keyword>
<dbReference type="InterPro" id="IPR001041">
    <property type="entry name" value="2Fe-2S_ferredoxin-type"/>
</dbReference>
<comment type="caution">
    <text evidence="3">The sequence shown here is derived from an EMBL/GenBank/DDBJ whole genome shotgun (WGS) entry which is preliminary data.</text>
</comment>
<dbReference type="InterPro" id="IPR042204">
    <property type="entry name" value="2Fe-2S-bd_N"/>
</dbReference>
<dbReference type="Proteomes" id="UP000295375">
    <property type="component" value="Unassembled WGS sequence"/>
</dbReference>
<dbReference type="Pfam" id="PF13510">
    <property type="entry name" value="Fer2_4"/>
    <property type="match status" value="1"/>
</dbReference>
<protein>
    <submittedName>
        <fullName evidence="3">Sarcosine oxidase subunit alpha</fullName>
    </submittedName>
</protein>
<feature type="domain" description="2Fe-2S ferredoxin-type" evidence="2">
    <location>
        <begin position="8"/>
        <end position="87"/>
    </location>
</feature>
<organism evidence="3 4">
    <name type="scientific">Permianibacter aggregans</name>
    <dbReference type="NCBI Taxonomy" id="1510150"/>
    <lineage>
        <taxon>Bacteria</taxon>
        <taxon>Pseudomonadati</taxon>
        <taxon>Pseudomonadota</taxon>
        <taxon>Gammaproteobacteria</taxon>
        <taxon>Pseudomonadales</taxon>
        <taxon>Pseudomonadaceae</taxon>
        <taxon>Permianibacter</taxon>
    </lineage>
</organism>
<dbReference type="GO" id="GO:0051536">
    <property type="term" value="F:iron-sulfur cluster binding"/>
    <property type="evidence" value="ECO:0007669"/>
    <property type="project" value="InterPro"/>
</dbReference>
<reference evidence="3 4" key="1">
    <citation type="submission" date="2019-03" db="EMBL/GenBank/DDBJ databases">
        <title>Genomic Encyclopedia of Type Strains, Phase IV (KMG-IV): sequencing the most valuable type-strain genomes for metagenomic binning, comparative biology and taxonomic classification.</title>
        <authorList>
            <person name="Goeker M."/>
        </authorList>
    </citation>
    <scope>NUCLEOTIDE SEQUENCE [LARGE SCALE GENOMIC DNA]</scope>
    <source>
        <strain evidence="3 4">DSM 103792</strain>
    </source>
</reference>
<evidence type="ECO:0000259" key="2">
    <source>
        <dbReference type="PROSITE" id="PS51085"/>
    </source>
</evidence>
<dbReference type="PROSITE" id="PS51085">
    <property type="entry name" value="2FE2S_FER_2"/>
    <property type="match status" value="1"/>
</dbReference>
<dbReference type="InterPro" id="IPR036010">
    <property type="entry name" value="2Fe-2S_ferredoxin-like_sf"/>
</dbReference>
<dbReference type="Gene3D" id="3.10.20.440">
    <property type="entry name" value="2Fe-2S iron-sulphur cluster binding domain, sarcosine oxidase, alpha subunit, N-terminal domain"/>
    <property type="match status" value="1"/>
</dbReference>